<dbReference type="Proteomes" id="UP001174209">
    <property type="component" value="Unassembled WGS sequence"/>
</dbReference>
<gene>
    <name evidence="1" type="ORF">P5G52_05565</name>
</gene>
<sequence>MTGDKMPTLVRMVNVDYFPTRTRFLDADGRPARIAELIAHDGRPFWTTPGSSAPAVQPSIAGEPLLTSIIKSGAAEKFDILLRPPTPGKYTIMIEFLHWITGQALATRTVTVTAS</sequence>
<dbReference type="EMBL" id="JAROCG010000001">
    <property type="protein sequence ID" value="MDN4610331.1"/>
    <property type="molecule type" value="Genomic_DNA"/>
</dbReference>
<organism evidence="1 2">
    <name type="scientific">Arthrobacter burdickii</name>
    <dbReference type="NCBI Taxonomy" id="3035920"/>
    <lineage>
        <taxon>Bacteria</taxon>
        <taxon>Bacillati</taxon>
        <taxon>Actinomycetota</taxon>
        <taxon>Actinomycetes</taxon>
        <taxon>Micrococcales</taxon>
        <taxon>Micrococcaceae</taxon>
        <taxon>Arthrobacter</taxon>
    </lineage>
</organism>
<protein>
    <submittedName>
        <fullName evidence="1">Uncharacterized protein</fullName>
    </submittedName>
</protein>
<proteinExistence type="predicted"/>
<name>A0ABT8JYT4_9MICC</name>
<reference evidence="1" key="1">
    <citation type="submission" date="2023-06" db="EMBL/GenBank/DDBJ databases">
        <title>MT1 and MT2 Draft Genomes of Novel Species.</title>
        <authorList>
            <person name="Venkateswaran K."/>
        </authorList>
    </citation>
    <scope>NUCLEOTIDE SEQUENCE</scope>
    <source>
        <strain evidence="1">IIF3SC-B10</strain>
    </source>
</reference>
<dbReference type="RefSeq" id="WP_301225411.1">
    <property type="nucleotide sequence ID" value="NZ_JAROCG010000001.1"/>
</dbReference>
<comment type="caution">
    <text evidence="1">The sequence shown here is derived from an EMBL/GenBank/DDBJ whole genome shotgun (WGS) entry which is preliminary data.</text>
</comment>
<keyword evidence="2" id="KW-1185">Reference proteome</keyword>
<accession>A0ABT8JYT4</accession>
<evidence type="ECO:0000313" key="1">
    <source>
        <dbReference type="EMBL" id="MDN4610331.1"/>
    </source>
</evidence>
<evidence type="ECO:0000313" key="2">
    <source>
        <dbReference type="Proteomes" id="UP001174209"/>
    </source>
</evidence>